<dbReference type="AlphaFoldDB" id="A0A9X0ZSB1"/>
<dbReference type="Proteomes" id="UP000708805">
    <property type="component" value="Unassembled WGS sequence"/>
</dbReference>
<reference evidence="1" key="1">
    <citation type="submission" date="2021-04" db="EMBL/GenBank/DDBJ databases">
        <title>Genomic characterization of endocarditis-associated Neisseria elongata subsp. nitroreducens.</title>
        <authorList>
            <person name="Schorner M."/>
            <person name="Passarelli-Araujo H."/>
            <person name="Scheffer M."/>
            <person name="Barazzetti F."/>
            <person name="Martins J."/>
            <person name="Machado H."/>
            <person name="Palmeiro J."/>
            <person name="Bazzo M."/>
        </authorList>
    </citation>
    <scope>NUCLEOTIDE SEQUENCE</scope>
    <source>
        <strain evidence="1">Nel_M001</strain>
    </source>
</reference>
<dbReference type="Pfam" id="PF04985">
    <property type="entry name" value="Phage_tube"/>
    <property type="match status" value="1"/>
</dbReference>
<dbReference type="RefSeq" id="WP_049253492.1">
    <property type="nucleotide sequence ID" value="NZ_JAGJWT010000002.1"/>
</dbReference>
<comment type="caution">
    <text evidence="1">The sequence shown here is derived from an EMBL/GenBank/DDBJ whole genome shotgun (WGS) entry which is preliminary data.</text>
</comment>
<protein>
    <submittedName>
        <fullName evidence="1">Phage major tail tube protein</fullName>
    </submittedName>
</protein>
<sequence>MNKLPRVLKGFNAFINGDNQHGVLVEITRPKIARKTEDYTPGGGMGEMTIVHGFEKLELEITSKGYDADILRQMQSSAISGTLIRYQGALQQEDGTAYQTLQGEARGRIIEADPGGDKQGEGGEHKFKIALTYWKETLDGEDVVEIDMRNNVAKFGGKDERAGLRAALGI</sequence>
<dbReference type="EMBL" id="JAGJWT010000002">
    <property type="protein sequence ID" value="MBS9340075.1"/>
    <property type="molecule type" value="Genomic_DNA"/>
</dbReference>
<evidence type="ECO:0000313" key="1">
    <source>
        <dbReference type="EMBL" id="MBS9340075.1"/>
    </source>
</evidence>
<organism evidence="1 2">
    <name type="scientific">Neisseria elongata subsp. nitroreducens</name>
    <dbReference type="NCBI Taxonomy" id="90367"/>
    <lineage>
        <taxon>Bacteria</taxon>
        <taxon>Pseudomonadati</taxon>
        <taxon>Pseudomonadota</taxon>
        <taxon>Betaproteobacteria</taxon>
        <taxon>Neisseriales</taxon>
        <taxon>Neisseriaceae</taxon>
        <taxon>Neisseria</taxon>
    </lineage>
</organism>
<name>A0A9X0ZSB1_NEIEL</name>
<gene>
    <name evidence="1" type="ORF">J8641_04425</name>
</gene>
<dbReference type="NCBIfam" id="TIGR01611">
    <property type="entry name" value="tail_tube"/>
    <property type="match status" value="1"/>
</dbReference>
<proteinExistence type="predicted"/>
<accession>A0A9X0ZSB1</accession>
<evidence type="ECO:0000313" key="2">
    <source>
        <dbReference type="Proteomes" id="UP000708805"/>
    </source>
</evidence>
<dbReference type="InterPro" id="IPR006498">
    <property type="entry name" value="Tail_tube"/>
</dbReference>